<dbReference type="RefSeq" id="WP_154729315.1">
    <property type="nucleotide sequence ID" value="NZ_SZYE01000054.1"/>
</dbReference>
<reference evidence="1 2" key="1">
    <citation type="submission" date="2019-05" db="EMBL/GenBank/DDBJ databases">
        <title>Genome sequence of Cellulomonas hominis strain CS1.</title>
        <authorList>
            <person name="Belmont J."/>
            <person name="Maclea K.S."/>
        </authorList>
    </citation>
    <scope>NUCLEOTIDE SEQUENCE [LARGE SCALE GENOMIC DNA]</scope>
    <source>
        <strain evidence="1 2">CS1</strain>
    </source>
</reference>
<accession>A0A7Z8JZC2</accession>
<gene>
    <name evidence="1" type="ORF">FA014_08785</name>
</gene>
<dbReference type="AlphaFoldDB" id="A0A7Z8JZC2"/>
<name>A0A7Z8JZC2_9CELL</name>
<dbReference type="OrthoDB" id="4827680at2"/>
<evidence type="ECO:0000313" key="1">
    <source>
        <dbReference type="EMBL" id="TKR23917.1"/>
    </source>
</evidence>
<protein>
    <submittedName>
        <fullName evidence="1">Uncharacterized protein</fullName>
    </submittedName>
</protein>
<evidence type="ECO:0000313" key="2">
    <source>
        <dbReference type="Proteomes" id="UP000308121"/>
    </source>
</evidence>
<comment type="caution">
    <text evidence="1">The sequence shown here is derived from an EMBL/GenBank/DDBJ whole genome shotgun (WGS) entry which is preliminary data.</text>
</comment>
<dbReference type="EMBL" id="SZYE01000054">
    <property type="protein sequence ID" value="TKR23917.1"/>
    <property type="molecule type" value="Genomic_DNA"/>
</dbReference>
<dbReference type="Proteomes" id="UP000308121">
    <property type="component" value="Unassembled WGS sequence"/>
</dbReference>
<organism evidence="1 2">
    <name type="scientific">Cellulomonas hominis</name>
    <dbReference type="NCBI Taxonomy" id="156981"/>
    <lineage>
        <taxon>Bacteria</taxon>
        <taxon>Bacillati</taxon>
        <taxon>Actinomycetota</taxon>
        <taxon>Actinomycetes</taxon>
        <taxon>Micrococcales</taxon>
        <taxon>Cellulomonadaceae</taxon>
        <taxon>Cellulomonas</taxon>
    </lineage>
</organism>
<sequence>MSSTAASGGVVAVRALDPAARGTVVARLDRGTGVLDPERRTLRTKPVALDRKVLLALTSSKKRTGLMVERGWRRVFLPLIEVHGGAALGIPADVARALADELDSRGTRETTAVIAPLRAHADHLDAGLPVASSPLGRYMGLGGGGALTSLGDF</sequence>
<proteinExistence type="predicted"/>